<feature type="coiled-coil region" evidence="3">
    <location>
        <begin position="74"/>
        <end position="115"/>
    </location>
</feature>
<dbReference type="GO" id="GO:0006457">
    <property type="term" value="P:protein folding"/>
    <property type="evidence" value="ECO:0007669"/>
    <property type="project" value="InterPro"/>
</dbReference>
<dbReference type="GO" id="GO:0005737">
    <property type="term" value="C:cytoplasm"/>
    <property type="evidence" value="ECO:0007669"/>
    <property type="project" value="TreeGrafter"/>
</dbReference>
<dbReference type="STRING" id="578462.A0A0L0RWM2"/>
<dbReference type="GO" id="GO:0051131">
    <property type="term" value="P:chaperone-mediated protein complex assembly"/>
    <property type="evidence" value="ECO:0007669"/>
    <property type="project" value="TreeGrafter"/>
</dbReference>
<dbReference type="PANTHER" id="PTHR21431:SF0">
    <property type="entry name" value="PREFOLDIN SUBUNIT 6"/>
    <property type="match status" value="1"/>
</dbReference>
<evidence type="ECO:0008006" key="6">
    <source>
        <dbReference type="Google" id="ProtNLM"/>
    </source>
</evidence>
<keyword evidence="2" id="KW-0143">Chaperone</keyword>
<dbReference type="EMBL" id="GG745328">
    <property type="protein sequence ID" value="KNE54758.1"/>
    <property type="molecule type" value="Genomic_DNA"/>
</dbReference>
<dbReference type="OrthoDB" id="248120at2759"/>
<evidence type="ECO:0000313" key="5">
    <source>
        <dbReference type="Proteomes" id="UP000054350"/>
    </source>
</evidence>
<evidence type="ECO:0000256" key="1">
    <source>
        <dbReference type="ARBA" id="ARBA00008045"/>
    </source>
</evidence>
<dbReference type="OMA" id="VQTEFAQ"/>
<sequence>MSLAALEAKIEKEVTTYNQLQKEYSKIVSGRQTLESQLKENELVQTEFELLDDEATIYKMIGPVLVKQEQAEAKTNVKKRLDFIRSEINRAEKQIKDLDVKLEKKKVELMALQTEFQKRKEAASA</sequence>
<dbReference type="InterPro" id="IPR009053">
    <property type="entry name" value="Prefoldin"/>
</dbReference>
<gene>
    <name evidence="4" type="ORF">AMAG_00713</name>
</gene>
<keyword evidence="3" id="KW-0175">Coiled coil</keyword>
<evidence type="ECO:0000256" key="2">
    <source>
        <dbReference type="ARBA" id="ARBA00023186"/>
    </source>
</evidence>
<keyword evidence="5" id="KW-1185">Reference proteome</keyword>
<dbReference type="PANTHER" id="PTHR21431">
    <property type="entry name" value="PREFOLDIN SUBUNIT 6"/>
    <property type="match status" value="1"/>
</dbReference>
<evidence type="ECO:0000256" key="3">
    <source>
        <dbReference type="SAM" id="Coils"/>
    </source>
</evidence>
<dbReference type="Pfam" id="PF01920">
    <property type="entry name" value="Prefoldin_2"/>
    <property type="match status" value="1"/>
</dbReference>
<dbReference type="SUPFAM" id="SSF46579">
    <property type="entry name" value="Prefoldin"/>
    <property type="match status" value="1"/>
</dbReference>
<reference evidence="4 5" key="1">
    <citation type="submission" date="2009-11" db="EMBL/GenBank/DDBJ databases">
        <title>Annotation of Allomyces macrogynus ATCC 38327.</title>
        <authorList>
            <consortium name="The Broad Institute Genome Sequencing Platform"/>
            <person name="Russ C."/>
            <person name="Cuomo C."/>
            <person name="Burger G."/>
            <person name="Gray M.W."/>
            <person name="Holland P.W.H."/>
            <person name="King N."/>
            <person name="Lang F.B.F."/>
            <person name="Roger A.J."/>
            <person name="Ruiz-Trillo I."/>
            <person name="Young S.K."/>
            <person name="Zeng Q."/>
            <person name="Gargeya S."/>
            <person name="Fitzgerald M."/>
            <person name="Haas B."/>
            <person name="Abouelleil A."/>
            <person name="Alvarado L."/>
            <person name="Arachchi H.M."/>
            <person name="Berlin A."/>
            <person name="Chapman S.B."/>
            <person name="Gearin G."/>
            <person name="Goldberg J."/>
            <person name="Griggs A."/>
            <person name="Gujja S."/>
            <person name="Hansen M."/>
            <person name="Heiman D."/>
            <person name="Howarth C."/>
            <person name="Larimer J."/>
            <person name="Lui A."/>
            <person name="MacDonald P.J.P."/>
            <person name="McCowen C."/>
            <person name="Montmayeur A."/>
            <person name="Murphy C."/>
            <person name="Neiman D."/>
            <person name="Pearson M."/>
            <person name="Priest M."/>
            <person name="Roberts A."/>
            <person name="Saif S."/>
            <person name="Shea T."/>
            <person name="Sisk P."/>
            <person name="Stolte C."/>
            <person name="Sykes S."/>
            <person name="Wortman J."/>
            <person name="Nusbaum C."/>
            <person name="Birren B."/>
        </authorList>
    </citation>
    <scope>NUCLEOTIDE SEQUENCE [LARGE SCALE GENOMIC DNA]</scope>
    <source>
        <strain evidence="4 5">ATCC 38327</strain>
    </source>
</reference>
<dbReference type="Proteomes" id="UP000054350">
    <property type="component" value="Unassembled WGS sequence"/>
</dbReference>
<dbReference type="GO" id="GO:0051087">
    <property type="term" value="F:protein-folding chaperone binding"/>
    <property type="evidence" value="ECO:0007669"/>
    <property type="project" value="TreeGrafter"/>
</dbReference>
<dbReference type="Gene3D" id="1.10.287.370">
    <property type="match status" value="1"/>
</dbReference>
<protein>
    <recommendedName>
        <fullName evidence="6">Prefoldin, beta subunit</fullName>
    </recommendedName>
</protein>
<organism evidence="4 5">
    <name type="scientific">Allomyces macrogynus (strain ATCC 38327)</name>
    <name type="common">Allomyces javanicus var. macrogynus</name>
    <dbReference type="NCBI Taxonomy" id="578462"/>
    <lineage>
        <taxon>Eukaryota</taxon>
        <taxon>Fungi</taxon>
        <taxon>Fungi incertae sedis</taxon>
        <taxon>Blastocladiomycota</taxon>
        <taxon>Blastocladiomycetes</taxon>
        <taxon>Blastocladiales</taxon>
        <taxon>Blastocladiaceae</taxon>
        <taxon>Allomyces</taxon>
    </lineage>
</organism>
<dbReference type="GO" id="GO:0051082">
    <property type="term" value="F:unfolded protein binding"/>
    <property type="evidence" value="ECO:0007669"/>
    <property type="project" value="InterPro"/>
</dbReference>
<accession>A0A0L0RWM2</accession>
<dbReference type="CDD" id="cd23161">
    <property type="entry name" value="Prefoldin_6"/>
    <property type="match status" value="1"/>
</dbReference>
<dbReference type="AlphaFoldDB" id="A0A0L0RWM2"/>
<dbReference type="FunFam" id="1.10.287.370:FF:000003">
    <property type="entry name" value="Prefoldin subunit 6"/>
    <property type="match status" value="1"/>
</dbReference>
<reference evidence="5" key="2">
    <citation type="submission" date="2009-11" db="EMBL/GenBank/DDBJ databases">
        <title>The Genome Sequence of Allomyces macrogynus strain ATCC 38327.</title>
        <authorList>
            <consortium name="The Broad Institute Genome Sequencing Platform"/>
            <person name="Russ C."/>
            <person name="Cuomo C."/>
            <person name="Shea T."/>
            <person name="Young S.K."/>
            <person name="Zeng Q."/>
            <person name="Koehrsen M."/>
            <person name="Haas B."/>
            <person name="Borodovsky M."/>
            <person name="Guigo R."/>
            <person name="Alvarado L."/>
            <person name="Berlin A."/>
            <person name="Borenstein D."/>
            <person name="Chen Z."/>
            <person name="Engels R."/>
            <person name="Freedman E."/>
            <person name="Gellesch M."/>
            <person name="Goldberg J."/>
            <person name="Griggs A."/>
            <person name="Gujja S."/>
            <person name="Heiman D."/>
            <person name="Hepburn T."/>
            <person name="Howarth C."/>
            <person name="Jen D."/>
            <person name="Larson L."/>
            <person name="Lewis B."/>
            <person name="Mehta T."/>
            <person name="Park D."/>
            <person name="Pearson M."/>
            <person name="Roberts A."/>
            <person name="Saif S."/>
            <person name="Shenoy N."/>
            <person name="Sisk P."/>
            <person name="Stolte C."/>
            <person name="Sykes S."/>
            <person name="Walk T."/>
            <person name="White J."/>
            <person name="Yandava C."/>
            <person name="Burger G."/>
            <person name="Gray M.W."/>
            <person name="Holland P.W.H."/>
            <person name="King N."/>
            <person name="Lang F.B.F."/>
            <person name="Roger A.J."/>
            <person name="Ruiz-Trillo I."/>
            <person name="Lander E."/>
            <person name="Nusbaum C."/>
        </authorList>
    </citation>
    <scope>NUCLEOTIDE SEQUENCE [LARGE SCALE GENOMIC DNA]</scope>
    <source>
        <strain evidence="5">ATCC 38327</strain>
    </source>
</reference>
<proteinExistence type="inferred from homology"/>
<dbReference type="VEuPathDB" id="FungiDB:AMAG_00713"/>
<comment type="similarity">
    <text evidence="1">Belongs to the prefoldin subunit beta family.</text>
</comment>
<name>A0A0L0RWM2_ALLM3</name>
<dbReference type="eggNOG" id="KOG3478">
    <property type="taxonomic scope" value="Eukaryota"/>
</dbReference>
<evidence type="ECO:0000313" key="4">
    <source>
        <dbReference type="EMBL" id="KNE54758.1"/>
    </source>
</evidence>
<dbReference type="InterPro" id="IPR002777">
    <property type="entry name" value="PFD_beta-like"/>
</dbReference>
<dbReference type="GO" id="GO:0016272">
    <property type="term" value="C:prefoldin complex"/>
    <property type="evidence" value="ECO:0007669"/>
    <property type="project" value="InterPro"/>
</dbReference>